<dbReference type="InterPro" id="IPR001525">
    <property type="entry name" value="C5_MeTfrase"/>
</dbReference>
<proteinExistence type="predicted"/>
<dbReference type="Pfam" id="PF00145">
    <property type="entry name" value="DNA_methylase"/>
    <property type="match status" value="1"/>
</dbReference>
<evidence type="ECO:0000256" key="3">
    <source>
        <dbReference type="SAM" id="MobiDB-lite"/>
    </source>
</evidence>
<evidence type="ECO:0000313" key="4">
    <source>
        <dbReference type="EMBL" id="CAE7890612.1"/>
    </source>
</evidence>
<sequence>EHKAEEGQDAVASAIMTHLFVEARRQWDAVSSAPPPSALPSPPLPPPVSPGQSSAHVPDRPPKTFSAWNQQVKAYEDRLLDGKRRTFPVQELLGAEEILARMWFEHTVSKMYTPVTLGEIVSRRTWTPGRVLNPLAANRASAAASSKALRFDHGALVQEEPAEWSPKGLFSTIDGANAARWAWTLLGIGEEDDVMKYADWFVAKARAHSEMVPAIQAFWHKTAWTLAMALRNSTSFGEATKHIRWQEVILTQAPPPRRQPQIATAAAPADTTEENEDQDPTWWGMGGGRKRRRGGKARGKGRGGKDKQQQSDRGGDGKNAAYQGWWSQKDGGKKANQDWWGQPAGGGKQQHYDDQTRPWRAQVPDPPPPKKIRLSSRTPRGDEVIVLSAFDGMGAGPWLVWDLIGEPRATLAWEVDRAAIQVADYNIPGIHHRGDITEDSPKETAKKIAELDPEAGCIIIFLAAPPCQDFSRVGDREGHAGNRGYLFNFTADFIDELRPLLAPRRFGVLVENVEMTPADAAAATKRLGFEPVFADAADFGWIGRPRLWWTSIDWEEVTTDVQQRWLLDSGQFAPWHYQREAMLADDQGKLV</sequence>
<dbReference type="SUPFAM" id="SSF53335">
    <property type="entry name" value="S-adenosyl-L-methionine-dependent methyltransferases"/>
    <property type="match status" value="1"/>
</dbReference>
<feature type="region of interest" description="Disordered" evidence="3">
    <location>
        <begin position="30"/>
        <end position="63"/>
    </location>
</feature>
<organism evidence="4 5">
    <name type="scientific">Symbiodinium necroappetens</name>
    <dbReference type="NCBI Taxonomy" id="1628268"/>
    <lineage>
        <taxon>Eukaryota</taxon>
        <taxon>Sar</taxon>
        <taxon>Alveolata</taxon>
        <taxon>Dinophyceae</taxon>
        <taxon>Suessiales</taxon>
        <taxon>Symbiodiniaceae</taxon>
        <taxon>Symbiodinium</taxon>
    </lineage>
</organism>
<keyword evidence="5" id="KW-1185">Reference proteome</keyword>
<dbReference type="GO" id="GO:0008168">
    <property type="term" value="F:methyltransferase activity"/>
    <property type="evidence" value="ECO:0007669"/>
    <property type="project" value="UniProtKB-KW"/>
</dbReference>
<dbReference type="GO" id="GO:0032259">
    <property type="term" value="P:methylation"/>
    <property type="evidence" value="ECO:0007669"/>
    <property type="project" value="UniProtKB-KW"/>
</dbReference>
<feature type="compositionally biased region" description="Low complexity" evidence="3">
    <location>
        <begin position="259"/>
        <end position="269"/>
    </location>
</feature>
<feature type="non-terminal residue" evidence="4">
    <location>
        <position position="1"/>
    </location>
</feature>
<feature type="compositionally biased region" description="Basic and acidic residues" evidence="3">
    <location>
        <begin position="303"/>
        <end position="316"/>
    </location>
</feature>
<dbReference type="Proteomes" id="UP000601435">
    <property type="component" value="Unassembled WGS sequence"/>
</dbReference>
<comment type="caution">
    <text evidence="4">The sequence shown here is derived from an EMBL/GenBank/DDBJ whole genome shotgun (WGS) entry which is preliminary data.</text>
</comment>
<keyword evidence="2" id="KW-0808">Transferase</keyword>
<evidence type="ECO:0000256" key="1">
    <source>
        <dbReference type="ARBA" id="ARBA00022603"/>
    </source>
</evidence>
<protein>
    <submittedName>
        <fullName evidence="4">Uncharacterized protein</fullName>
    </submittedName>
</protein>
<dbReference type="Gene3D" id="3.40.50.150">
    <property type="entry name" value="Vaccinia Virus protein VP39"/>
    <property type="match status" value="1"/>
</dbReference>
<gene>
    <name evidence="4" type="ORF">SNEC2469_LOCUS29580</name>
</gene>
<reference evidence="4" key="1">
    <citation type="submission" date="2021-02" db="EMBL/GenBank/DDBJ databases">
        <authorList>
            <person name="Dougan E. K."/>
            <person name="Rhodes N."/>
            <person name="Thang M."/>
            <person name="Chan C."/>
        </authorList>
    </citation>
    <scope>NUCLEOTIDE SEQUENCE</scope>
</reference>
<accession>A0A813B358</accession>
<feature type="compositionally biased region" description="Pro residues" evidence="3">
    <location>
        <begin position="33"/>
        <end position="49"/>
    </location>
</feature>
<dbReference type="OrthoDB" id="428819at2759"/>
<feature type="region of interest" description="Disordered" evidence="3">
    <location>
        <begin position="251"/>
        <end position="376"/>
    </location>
</feature>
<dbReference type="EMBL" id="CAJNJA010066821">
    <property type="protein sequence ID" value="CAE7890612.1"/>
    <property type="molecule type" value="Genomic_DNA"/>
</dbReference>
<dbReference type="AlphaFoldDB" id="A0A813B358"/>
<feature type="non-terminal residue" evidence="4">
    <location>
        <position position="591"/>
    </location>
</feature>
<feature type="compositionally biased region" description="Basic residues" evidence="3">
    <location>
        <begin position="288"/>
        <end position="302"/>
    </location>
</feature>
<keyword evidence="1" id="KW-0489">Methyltransferase</keyword>
<evidence type="ECO:0000256" key="2">
    <source>
        <dbReference type="ARBA" id="ARBA00022679"/>
    </source>
</evidence>
<evidence type="ECO:0000313" key="5">
    <source>
        <dbReference type="Proteomes" id="UP000601435"/>
    </source>
</evidence>
<dbReference type="InterPro" id="IPR029063">
    <property type="entry name" value="SAM-dependent_MTases_sf"/>
</dbReference>
<name>A0A813B358_9DINO</name>